<dbReference type="RefSeq" id="WP_192010090.1">
    <property type="nucleotide sequence ID" value="NZ_JACYTQ010000003.1"/>
</dbReference>
<organism evidence="1 2">
    <name type="scientific">Echinicola arenosa</name>
    <dbReference type="NCBI Taxonomy" id="2774144"/>
    <lineage>
        <taxon>Bacteria</taxon>
        <taxon>Pseudomonadati</taxon>
        <taxon>Bacteroidota</taxon>
        <taxon>Cytophagia</taxon>
        <taxon>Cytophagales</taxon>
        <taxon>Cyclobacteriaceae</taxon>
        <taxon>Echinicola</taxon>
    </lineage>
</organism>
<accession>A0ABR9AKX8</accession>
<sequence>MQKLVEMTIYTETEFGGYLFLSDLYREDLLFSESDNQNKKLLTNGGFVYDNLAYRKGFEYKIEAVKTL</sequence>
<dbReference type="Proteomes" id="UP000647133">
    <property type="component" value="Unassembled WGS sequence"/>
</dbReference>
<comment type="caution">
    <text evidence="1">The sequence shown here is derived from an EMBL/GenBank/DDBJ whole genome shotgun (WGS) entry which is preliminary data.</text>
</comment>
<name>A0ABR9AKX8_9BACT</name>
<gene>
    <name evidence="1" type="ORF">IFO69_10650</name>
</gene>
<proteinExistence type="predicted"/>
<evidence type="ECO:0000313" key="2">
    <source>
        <dbReference type="Proteomes" id="UP000647133"/>
    </source>
</evidence>
<dbReference type="EMBL" id="JACYTQ010000003">
    <property type="protein sequence ID" value="MBD8489204.1"/>
    <property type="molecule type" value="Genomic_DNA"/>
</dbReference>
<keyword evidence="2" id="KW-1185">Reference proteome</keyword>
<protein>
    <submittedName>
        <fullName evidence="1">Uncharacterized protein</fullName>
    </submittedName>
</protein>
<evidence type="ECO:0000313" key="1">
    <source>
        <dbReference type="EMBL" id="MBD8489204.1"/>
    </source>
</evidence>
<reference evidence="1 2" key="1">
    <citation type="submission" date="2020-09" db="EMBL/GenBank/DDBJ databases">
        <title>Echinicola sp. CAU 1574 isolated from sand of Sido Beach.</title>
        <authorList>
            <person name="Kim W."/>
        </authorList>
    </citation>
    <scope>NUCLEOTIDE SEQUENCE [LARGE SCALE GENOMIC DNA]</scope>
    <source>
        <strain evidence="1 2">CAU 1574</strain>
    </source>
</reference>